<dbReference type="SUPFAM" id="SSF47729">
    <property type="entry name" value="IHF-like DNA-binding proteins"/>
    <property type="match status" value="1"/>
</dbReference>
<evidence type="ECO:0000256" key="1">
    <source>
        <dbReference type="RuleBase" id="RU003939"/>
    </source>
</evidence>
<dbReference type="EMBL" id="CP024411">
    <property type="protein sequence ID" value="ATQ35684.1"/>
    <property type="molecule type" value="Genomic_DNA"/>
</dbReference>
<evidence type="ECO:0000313" key="5">
    <source>
        <dbReference type="Proteomes" id="UP000232226"/>
    </source>
</evidence>
<evidence type="ECO:0000256" key="2">
    <source>
        <dbReference type="SAM" id="Coils"/>
    </source>
</evidence>
<dbReference type="SMART" id="SM00411">
    <property type="entry name" value="BHL"/>
    <property type="match status" value="1"/>
</dbReference>
<gene>
    <name evidence="4" type="ORF">CS528_02840</name>
</gene>
<sequence>MQTKNNKKIFKIFAIYFVFISLVIILKIINQKFLGNNDWKQVFILSVENDKINENWFSNGKITVDLFLGPIGLKSVVHFKLLYENYRFLLPVLWDLVINWIFIVVTLWFITSLFIKLLTIIKSKKNLHNLVETNETVTQIKENQVNLKHKQNIDNISENKSFEKVELVDSKVVIDPKENNRFKKTKKKYPQVKRKDIEHKIKLIYPDLTKSNIKLIVQSTFDIISNQINKNQTININNFGVFFKYMKAAKVLNNPLTGEQIFVPETNVIKFKPSRVIKYAMNVKAVKKAISEKNKSLINTNQVKIVNKSNLKVDDIQKVLNNIEKQNKKELQNRKENLEKLTVSQKSTVDGSKQIKISRSELETNAIKLKDLNDKKYDQKAFKEKLKNMTKKEILLLIEVLEKKIKAI</sequence>
<feature type="transmembrane region" description="Helical" evidence="3">
    <location>
        <begin position="12"/>
        <end position="29"/>
    </location>
</feature>
<dbReference type="InterPro" id="IPR010992">
    <property type="entry name" value="IHF-like_DNA-bd_dom_sf"/>
</dbReference>
<feature type="coiled-coil region" evidence="2">
    <location>
        <begin position="306"/>
        <end position="348"/>
    </location>
</feature>
<dbReference type="Proteomes" id="UP000232226">
    <property type="component" value="Chromosome"/>
</dbReference>
<dbReference type="AlphaFoldDB" id="A0A3S5XZI0"/>
<evidence type="ECO:0000313" key="4">
    <source>
        <dbReference type="EMBL" id="ATQ35684.1"/>
    </source>
</evidence>
<organism evidence="4 5">
    <name type="scientific">Mesoplasma entomophilum</name>
    <dbReference type="NCBI Taxonomy" id="2149"/>
    <lineage>
        <taxon>Bacteria</taxon>
        <taxon>Bacillati</taxon>
        <taxon>Mycoplasmatota</taxon>
        <taxon>Mollicutes</taxon>
        <taxon>Entomoplasmatales</taxon>
        <taxon>Entomoplasmataceae</taxon>
        <taxon>Mesoplasma</taxon>
    </lineage>
</organism>
<dbReference type="GO" id="GO:0003677">
    <property type="term" value="F:DNA binding"/>
    <property type="evidence" value="ECO:0007669"/>
    <property type="project" value="InterPro"/>
</dbReference>
<reference evidence="4 5" key="1">
    <citation type="submission" date="2017-10" db="EMBL/GenBank/DDBJ databases">
        <title>Complete Genome Sequence of Mesoplasma entomophilum.</title>
        <authorList>
            <person name="Knight T.F."/>
            <person name="Citino T."/>
            <person name="Rubinstein R."/>
            <person name="Neuschaefer Z."/>
        </authorList>
    </citation>
    <scope>NUCLEOTIDE SEQUENCE [LARGE SCALE GENOMIC DNA]</scope>
    <source>
        <strain evidence="4 5">TAC</strain>
    </source>
</reference>
<dbReference type="Gene3D" id="4.10.520.10">
    <property type="entry name" value="IHF-like DNA-binding proteins"/>
    <property type="match status" value="1"/>
</dbReference>
<dbReference type="KEGG" id="ment:CS528_02840"/>
<protein>
    <recommendedName>
        <fullName evidence="6">HU family DNA-binding protein</fullName>
    </recommendedName>
</protein>
<keyword evidence="3" id="KW-0812">Transmembrane</keyword>
<keyword evidence="5" id="KW-1185">Reference proteome</keyword>
<dbReference type="Pfam" id="PF00216">
    <property type="entry name" value="Bac_DNA_binding"/>
    <property type="match status" value="1"/>
</dbReference>
<comment type="similarity">
    <text evidence="1">Belongs to the bacterial histone-like protein family.</text>
</comment>
<keyword evidence="3" id="KW-0472">Membrane</keyword>
<dbReference type="RefSeq" id="WP_099651354.1">
    <property type="nucleotide sequence ID" value="NZ_CP024411.1"/>
</dbReference>
<evidence type="ECO:0008006" key="6">
    <source>
        <dbReference type="Google" id="ProtNLM"/>
    </source>
</evidence>
<accession>A0A3S5XZI0</accession>
<evidence type="ECO:0000256" key="3">
    <source>
        <dbReference type="SAM" id="Phobius"/>
    </source>
</evidence>
<feature type="transmembrane region" description="Helical" evidence="3">
    <location>
        <begin position="97"/>
        <end position="118"/>
    </location>
</feature>
<name>A0A3S5XZI0_9MOLU</name>
<keyword evidence="3" id="KW-1133">Transmembrane helix</keyword>
<dbReference type="InterPro" id="IPR000119">
    <property type="entry name" value="Hist_DNA-bd"/>
</dbReference>
<dbReference type="GO" id="GO:0030527">
    <property type="term" value="F:structural constituent of chromatin"/>
    <property type="evidence" value="ECO:0007669"/>
    <property type="project" value="InterPro"/>
</dbReference>
<keyword evidence="2" id="KW-0175">Coiled coil</keyword>
<proteinExistence type="inferred from homology"/>